<dbReference type="NCBIfam" id="NF003757">
    <property type="entry name" value="PRK05350.1"/>
    <property type="match status" value="1"/>
</dbReference>
<keyword evidence="3" id="KW-0275">Fatty acid biosynthesis</keyword>
<dbReference type="GO" id="GO:0000036">
    <property type="term" value="F:acyl carrier activity"/>
    <property type="evidence" value="ECO:0007669"/>
    <property type="project" value="UniProtKB-UniRule"/>
</dbReference>
<proteinExistence type="inferred from homology"/>
<dbReference type="Pfam" id="PF00550">
    <property type="entry name" value="PP-binding"/>
    <property type="match status" value="1"/>
</dbReference>
<evidence type="ECO:0000313" key="6">
    <source>
        <dbReference type="Proteomes" id="UP000014634"/>
    </source>
</evidence>
<dbReference type="Proteomes" id="UP000014634">
    <property type="component" value="Unassembled WGS sequence"/>
</dbReference>
<evidence type="ECO:0000256" key="3">
    <source>
        <dbReference type="HAMAP-Rule" id="MF_01217"/>
    </source>
</evidence>
<comment type="PTM">
    <text evidence="3">4'-phosphopantetheine is transferred from CoA to a specific serine of apo-ACP by AcpS. This modification is essential for activity because fatty acids are bound in thioester linkage to the sulfhydryl of the prosthetic group.</text>
</comment>
<reference evidence="5 6" key="1">
    <citation type="submission" date="2013-04" db="EMBL/GenBank/DDBJ databases">
        <title>The Genome Sequence of Treponema medium ATCC 700293.</title>
        <authorList>
            <consortium name="The Broad Institute Genomics Platform"/>
            <person name="Earl A."/>
            <person name="Ward D."/>
            <person name="Feldgarden M."/>
            <person name="Gevers D."/>
            <person name="Leonetti C."/>
            <person name="Blanton J.M."/>
            <person name="Dewhirst F.E."/>
            <person name="Izard J."/>
            <person name="Walker B."/>
            <person name="Young S."/>
            <person name="Zeng Q."/>
            <person name="Gargeya S."/>
            <person name="Fitzgerald M."/>
            <person name="Haas B."/>
            <person name="Abouelleil A."/>
            <person name="Allen A.W."/>
            <person name="Alvarado L."/>
            <person name="Arachchi H.M."/>
            <person name="Berlin A.M."/>
            <person name="Chapman S.B."/>
            <person name="Gainer-Dewar J."/>
            <person name="Goldberg J."/>
            <person name="Griggs A."/>
            <person name="Gujja S."/>
            <person name="Hansen M."/>
            <person name="Howarth C."/>
            <person name="Imamovic A."/>
            <person name="Ireland A."/>
            <person name="Larimer J."/>
            <person name="McCowan C."/>
            <person name="Murphy C."/>
            <person name="Pearson M."/>
            <person name="Poon T.W."/>
            <person name="Priest M."/>
            <person name="Roberts A."/>
            <person name="Saif S."/>
            <person name="Shea T."/>
            <person name="Sisk P."/>
            <person name="Sykes S."/>
            <person name="Wortman J."/>
            <person name="Nusbaum C."/>
            <person name="Birren B."/>
        </authorList>
    </citation>
    <scope>NUCLEOTIDE SEQUENCE [LARGE SCALE GENOMIC DNA]</scope>
    <source>
        <strain evidence="5 6">ATCC 700293</strain>
    </source>
</reference>
<dbReference type="Gene3D" id="1.10.1200.10">
    <property type="entry name" value="ACP-like"/>
    <property type="match status" value="1"/>
</dbReference>
<keyword evidence="2 3" id="KW-0597">Phosphoprotein</keyword>
<comment type="function">
    <text evidence="3">Carrier of the growing fatty acid chain in fatty acid biosynthesis.</text>
</comment>
<dbReference type="HAMAP" id="MF_01217">
    <property type="entry name" value="Acyl_carrier"/>
    <property type="match status" value="1"/>
</dbReference>
<dbReference type="InterPro" id="IPR036736">
    <property type="entry name" value="ACP-like_sf"/>
</dbReference>
<sequence>MKKEELFEEVKKILTEKFEIEESKITLDSNIVTDLDLDSIDIIDLIVTLNNMLKLNVSAADFKDKRTLSEILDVICNAV</sequence>
<dbReference type="GO" id="GO:0005737">
    <property type="term" value="C:cytoplasm"/>
    <property type="evidence" value="ECO:0007669"/>
    <property type="project" value="UniProtKB-SubCell"/>
</dbReference>
<comment type="caution">
    <text evidence="5">The sequence shown here is derived from an EMBL/GenBank/DDBJ whole genome shotgun (WGS) entry which is preliminary data.</text>
</comment>
<comment type="subcellular location">
    <subcellularLocation>
        <location evidence="3">Cytoplasm</location>
    </subcellularLocation>
</comment>
<keyword evidence="3" id="KW-0444">Lipid biosynthesis</keyword>
<evidence type="ECO:0000313" key="5">
    <source>
        <dbReference type="EMBL" id="EPF29426.1"/>
    </source>
</evidence>
<name>A0AA87NNB5_TREMD</name>
<dbReference type="InterPro" id="IPR003231">
    <property type="entry name" value="ACP"/>
</dbReference>
<dbReference type="PROSITE" id="PS50075">
    <property type="entry name" value="CARRIER"/>
    <property type="match status" value="1"/>
</dbReference>
<keyword evidence="3" id="KW-0276">Fatty acid metabolism</keyword>
<dbReference type="RefSeq" id="WP_016522682.1">
    <property type="nucleotide sequence ID" value="NZ_KE332517.1"/>
</dbReference>
<evidence type="ECO:0000256" key="2">
    <source>
        <dbReference type="ARBA" id="ARBA00022553"/>
    </source>
</evidence>
<gene>
    <name evidence="3" type="primary">acpP</name>
    <name evidence="5" type="ORF">HMPREF9195_00712</name>
</gene>
<evidence type="ECO:0000259" key="4">
    <source>
        <dbReference type="PROSITE" id="PS50075"/>
    </source>
</evidence>
<evidence type="ECO:0000256" key="1">
    <source>
        <dbReference type="ARBA" id="ARBA00022450"/>
    </source>
</evidence>
<feature type="modified residue" description="O-(pantetheine 4'-phosphoryl)serine" evidence="3">
    <location>
        <position position="39"/>
    </location>
</feature>
<accession>A0AA87NNB5</accession>
<feature type="domain" description="Carrier" evidence="4">
    <location>
        <begin position="4"/>
        <end position="79"/>
    </location>
</feature>
<keyword evidence="1 3" id="KW-0596">Phosphopantetheine</keyword>
<dbReference type="SUPFAM" id="SSF47336">
    <property type="entry name" value="ACP-like"/>
    <property type="match status" value="1"/>
</dbReference>
<dbReference type="AlphaFoldDB" id="A0AA87NNB5"/>
<keyword evidence="3" id="KW-0963">Cytoplasm</keyword>
<comment type="similarity">
    <text evidence="3">Belongs to the acyl carrier protein (ACP) family.</text>
</comment>
<comment type="pathway">
    <text evidence="3">Lipid metabolism; fatty acid biosynthesis.</text>
</comment>
<dbReference type="InterPro" id="IPR009081">
    <property type="entry name" value="PP-bd_ACP"/>
</dbReference>
<organism evidence="5 6">
    <name type="scientific">Treponema medium ATCC 700293</name>
    <dbReference type="NCBI Taxonomy" id="1125700"/>
    <lineage>
        <taxon>Bacteria</taxon>
        <taxon>Pseudomonadati</taxon>
        <taxon>Spirochaetota</taxon>
        <taxon>Spirochaetia</taxon>
        <taxon>Spirochaetales</taxon>
        <taxon>Treponemataceae</taxon>
        <taxon>Treponema</taxon>
    </lineage>
</organism>
<keyword evidence="3" id="KW-0443">Lipid metabolism</keyword>
<protein>
    <recommendedName>
        <fullName evidence="3">Acyl carrier protein</fullName>
        <shortName evidence="3">ACP</shortName>
    </recommendedName>
</protein>
<dbReference type="EMBL" id="ATFE01000004">
    <property type="protein sequence ID" value="EPF29426.1"/>
    <property type="molecule type" value="Genomic_DNA"/>
</dbReference>